<evidence type="ECO:0008006" key="9">
    <source>
        <dbReference type="Google" id="ProtNLM"/>
    </source>
</evidence>
<evidence type="ECO:0000256" key="4">
    <source>
        <dbReference type="ARBA" id="ARBA00023239"/>
    </source>
</evidence>
<evidence type="ECO:0000256" key="5">
    <source>
        <dbReference type="PIRSR" id="PIRSR602129-50"/>
    </source>
</evidence>
<dbReference type="InterPro" id="IPR002129">
    <property type="entry name" value="PyrdxlP-dep_de-COase"/>
</dbReference>
<dbReference type="InterPro" id="IPR010977">
    <property type="entry name" value="Aromatic_deC"/>
</dbReference>
<accession>A0A8I6XIU2</accession>
<dbReference type="Gene3D" id="1.20.1340.10">
    <property type="entry name" value="dopa decarboxylase, N-terminal domain"/>
    <property type="match status" value="1"/>
</dbReference>
<dbReference type="Proteomes" id="UP000011116">
    <property type="component" value="Chromosome 2H"/>
</dbReference>
<dbReference type="InterPro" id="IPR015421">
    <property type="entry name" value="PyrdxlP-dep_Trfase_major"/>
</dbReference>
<dbReference type="GO" id="GO:0016831">
    <property type="term" value="F:carboxy-lyase activity"/>
    <property type="evidence" value="ECO:0000318"/>
    <property type="project" value="GO_Central"/>
</dbReference>
<evidence type="ECO:0000313" key="8">
    <source>
        <dbReference type="Proteomes" id="UP000011116"/>
    </source>
</evidence>
<reference evidence="7" key="2">
    <citation type="submission" date="2020-10" db="EMBL/GenBank/DDBJ databases">
        <authorList>
            <person name="Scholz U."/>
            <person name="Mascher M."/>
            <person name="Fiebig A."/>
        </authorList>
    </citation>
    <scope>NUCLEOTIDE SEQUENCE [LARGE SCALE GENOMIC DNA]</scope>
    <source>
        <strain evidence="7">cv. Morex</strain>
    </source>
</reference>
<dbReference type="PANTHER" id="PTHR11999:SF172">
    <property type="entry name" value="TYROSINE DECARBOXYLASE"/>
    <property type="match status" value="1"/>
</dbReference>
<dbReference type="GO" id="GO:0030170">
    <property type="term" value="F:pyridoxal phosphate binding"/>
    <property type="evidence" value="ECO:0007669"/>
    <property type="project" value="InterPro"/>
</dbReference>
<dbReference type="GO" id="GO:0006520">
    <property type="term" value="P:amino acid metabolic process"/>
    <property type="evidence" value="ECO:0007669"/>
    <property type="project" value="InterPro"/>
</dbReference>
<dbReference type="SMR" id="A0A8I6XIU2"/>
<keyword evidence="4 6" id="KW-0456">Lyase</keyword>
<dbReference type="SUPFAM" id="SSF53383">
    <property type="entry name" value="PLP-dependent transferases"/>
    <property type="match status" value="1"/>
</dbReference>
<comment type="similarity">
    <text evidence="6">Belongs to the group II decarboxylase family.</text>
</comment>
<dbReference type="EnsemblPlants" id="HORVU.MOREX.r3.2HG0217860.1">
    <property type="protein sequence ID" value="HORVU.MOREX.r3.2HG0217860.1.CDS1"/>
    <property type="gene ID" value="HORVU.MOREX.r3.2HG0217860"/>
</dbReference>
<sequence>MKNGTCRTPPRLCDSNITINALDPDTFAGDSRAVIDFLAGYYGDVERYPVQSEAEAGSLRRVLPDAAPETGEAIDGILEDVGQHILPGLTHFQSPNFFAYYPANASTAGFVGEMLCAGLNVVPFTWAASPMATELECLMLDWMGKLMCLPDRFLFSGSGGGGGVLHGSTCESVVCTLAAARDRALKRLMTHEAILKLVVYASDQSHTTFQKGARIVGIPPSNFRVIPTSAASSYGLTAESVRDAVEADLASGLVPLYLCATVGTTGVGAVDPVGELGEVARRYGMWLHVDAAYAGSALICPEFQGYMEGAELADSVSMNPHKWFLTNMDCCCLWVATPSQLTSEYLNDVSSCDAEGRRWWTTRTGRLPWHADSAPSSCGSFSGGTARRAYGRTSGGMWRWPSGWSRCSRPTSGSRWWRRGDSRWCASASDHDHDHDHDHAQVAMEMAKCKLLKASILLRWWTP</sequence>
<dbReference type="InterPro" id="IPR015424">
    <property type="entry name" value="PyrdxlP-dep_Trfase"/>
</dbReference>
<dbReference type="GO" id="GO:0019752">
    <property type="term" value="P:carboxylic acid metabolic process"/>
    <property type="evidence" value="ECO:0007669"/>
    <property type="project" value="InterPro"/>
</dbReference>
<organism evidence="7 8">
    <name type="scientific">Hordeum vulgare subsp. vulgare</name>
    <name type="common">Domesticated barley</name>
    <dbReference type="NCBI Taxonomy" id="112509"/>
    <lineage>
        <taxon>Eukaryota</taxon>
        <taxon>Viridiplantae</taxon>
        <taxon>Streptophyta</taxon>
        <taxon>Embryophyta</taxon>
        <taxon>Tracheophyta</taxon>
        <taxon>Spermatophyta</taxon>
        <taxon>Magnoliopsida</taxon>
        <taxon>Liliopsida</taxon>
        <taxon>Poales</taxon>
        <taxon>Poaceae</taxon>
        <taxon>BOP clade</taxon>
        <taxon>Pooideae</taxon>
        <taxon>Triticodae</taxon>
        <taxon>Triticeae</taxon>
        <taxon>Hordeinae</taxon>
        <taxon>Hordeum</taxon>
    </lineage>
</organism>
<evidence type="ECO:0000256" key="6">
    <source>
        <dbReference type="RuleBase" id="RU000382"/>
    </source>
</evidence>
<reference evidence="8" key="1">
    <citation type="journal article" date="2012" name="Nature">
        <title>A physical, genetic and functional sequence assembly of the barley genome.</title>
        <authorList>
            <consortium name="The International Barley Genome Sequencing Consortium"/>
            <person name="Mayer K.F."/>
            <person name="Waugh R."/>
            <person name="Brown J.W."/>
            <person name="Schulman A."/>
            <person name="Langridge P."/>
            <person name="Platzer M."/>
            <person name="Fincher G.B."/>
            <person name="Muehlbauer G.J."/>
            <person name="Sato K."/>
            <person name="Close T.J."/>
            <person name="Wise R.P."/>
            <person name="Stein N."/>
        </authorList>
    </citation>
    <scope>NUCLEOTIDE SEQUENCE [LARGE SCALE GENOMIC DNA]</scope>
    <source>
        <strain evidence="8">cv. Morex</strain>
    </source>
</reference>
<protein>
    <recommendedName>
        <fullName evidence="9">Aromatic-L-amino-acid decarboxylase</fullName>
    </recommendedName>
</protein>
<dbReference type="AlphaFoldDB" id="A0A8I6XIU2"/>
<keyword evidence="8" id="KW-1185">Reference proteome</keyword>
<comment type="cofactor">
    <cofactor evidence="1 5 6">
        <name>pyridoxal 5'-phosphate</name>
        <dbReference type="ChEBI" id="CHEBI:597326"/>
    </cofactor>
</comment>
<keyword evidence="2" id="KW-0210">Decarboxylase</keyword>
<keyword evidence="3 5" id="KW-0663">Pyridoxal phosphate</keyword>
<dbReference type="PRINTS" id="PR00800">
    <property type="entry name" value="YHDCRBOXLASE"/>
</dbReference>
<dbReference type="Pfam" id="PF00282">
    <property type="entry name" value="Pyridoxal_deC"/>
    <property type="match status" value="1"/>
</dbReference>
<reference evidence="7" key="3">
    <citation type="submission" date="2022-01" db="UniProtKB">
        <authorList>
            <consortium name="EnsemblPlants"/>
        </authorList>
    </citation>
    <scope>IDENTIFICATION</scope>
    <source>
        <strain evidence="7">subsp. vulgare</strain>
    </source>
</reference>
<dbReference type="Gramene" id="HORVU.MOREX.r2.2HG0180740.1">
    <property type="protein sequence ID" value="HORVU.MOREX.r2.2HG0180740.1.CDS.1"/>
    <property type="gene ID" value="HORVU.MOREX.r2.2HG0180740"/>
</dbReference>
<dbReference type="Gene3D" id="3.40.640.10">
    <property type="entry name" value="Type I PLP-dependent aspartate aminotransferase-like (Major domain)"/>
    <property type="match status" value="1"/>
</dbReference>
<evidence type="ECO:0000256" key="3">
    <source>
        <dbReference type="ARBA" id="ARBA00022898"/>
    </source>
</evidence>
<evidence type="ECO:0000313" key="7">
    <source>
        <dbReference type="EnsemblPlants" id="HORVU.MOREX.r3.2HG0217860.1.CDS1"/>
    </source>
</evidence>
<dbReference type="GO" id="GO:0005737">
    <property type="term" value="C:cytoplasm"/>
    <property type="evidence" value="ECO:0000318"/>
    <property type="project" value="GO_Central"/>
</dbReference>
<proteinExistence type="inferred from homology"/>
<evidence type="ECO:0000256" key="1">
    <source>
        <dbReference type="ARBA" id="ARBA00001933"/>
    </source>
</evidence>
<evidence type="ECO:0000256" key="2">
    <source>
        <dbReference type="ARBA" id="ARBA00022793"/>
    </source>
</evidence>
<dbReference type="Gramene" id="HORVU.MOREX.r3.2HG0217860.1">
    <property type="protein sequence ID" value="HORVU.MOREX.r3.2HG0217860.1.CDS1"/>
    <property type="gene ID" value="HORVU.MOREX.r3.2HG0217860"/>
</dbReference>
<feature type="modified residue" description="N6-(pyridoxal phosphate)lysine" evidence="5">
    <location>
        <position position="322"/>
    </location>
</feature>
<name>A0A8I6XIU2_HORVV</name>
<dbReference type="PANTHER" id="PTHR11999">
    <property type="entry name" value="GROUP II PYRIDOXAL-5-PHOSPHATE DECARBOXYLASE"/>
    <property type="match status" value="1"/>
</dbReference>